<dbReference type="InterPro" id="IPR013783">
    <property type="entry name" value="Ig-like_fold"/>
</dbReference>
<comment type="catalytic activity">
    <reaction evidence="1">
        <text>Hydrolysis of terminal non-reducing alpha-L-rhamnose residues in alpha-L-rhamnosides.</text>
        <dbReference type="EC" id="3.2.1.40"/>
    </reaction>
</comment>
<evidence type="ECO:0000256" key="2">
    <source>
        <dbReference type="ARBA" id="ARBA00012652"/>
    </source>
</evidence>
<evidence type="ECO:0000313" key="8">
    <source>
        <dbReference type="EMBL" id="MPY47377.1"/>
    </source>
</evidence>
<organism evidence="8 9">
    <name type="scientific">Streptomyces acidicola</name>
    <dbReference type="NCBI Taxonomy" id="2596892"/>
    <lineage>
        <taxon>Bacteria</taxon>
        <taxon>Bacillati</taxon>
        <taxon>Actinomycetota</taxon>
        <taxon>Actinomycetes</taxon>
        <taxon>Kitasatosporales</taxon>
        <taxon>Streptomycetaceae</taxon>
        <taxon>Streptomyces</taxon>
    </lineage>
</organism>
<dbReference type="InterPro" id="IPR035396">
    <property type="entry name" value="Bac_rhamnosid6H"/>
</dbReference>
<comment type="caution">
    <text evidence="8">The sequence shown here is derived from an EMBL/GenBank/DDBJ whole genome shotgun (WGS) entry which is preliminary data.</text>
</comment>
<dbReference type="RefSeq" id="WP_322619709.1">
    <property type="nucleotide sequence ID" value="NZ_VMNX01000002.1"/>
</dbReference>
<dbReference type="InterPro" id="IPR012341">
    <property type="entry name" value="6hp_glycosidase-like_sf"/>
</dbReference>
<protein>
    <recommendedName>
        <fullName evidence="2">alpha-L-rhamnosidase</fullName>
        <ecNumber evidence="2">3.2.1.40</ecNumber>
    </recommendedName>
</protein>
<evidence type="ECO:0000313" key="9">
    <source>
        <dbReference type="Proteomes" id="UP000373149"/>
    </source>
</evidence>
<feature type="domain" description="Alpha-L-rhamnosidase concanavalin-like" evidence="4">
    <location>
        <begin position="317"/>
        <end position="416"/>
    </location>
</feature>
<dbReference type="Gene3D" id="1.50.10.10">
    <property type="match status" value="1"/>
</dbReference>
<evidence type="ECO:0000259" key="5">
    <source>
        <dbReference type="Pfam" id="PF08531"/>
    </source>
</evidence>
<dbReference type="EC" id="3.2.1.40" evidence="2"/>
<dbReference type="InterPro" id="IPR008928">
    <property type="entry name" value="6-hairpin_glycosidase_sf"/>
</dbReference>
<dbReference type="Pfam" id="PF25788">
    <property type="entry name" value="Ig_Rha78A_N"/>
    <property type="match status" value="1"/>
</dbReference>
<dbReference type="AlphaFoldDB" id="A0A5N8WJH3"/>
<dbReference type="GO" id="GO:0030596">
    <property type="term" value="F:alpha-L-rhamnosidase activity"/>
    <property type="evidence" value="ECO:0007669"/>
    <property type="project" value="UniProtKB-EC"/>
</dbReference>
<dbReference type="InterPro" id="IPR013737">
    <property type="entry name" value="Bac_rhamnosid_N"/>
</dbReference>
<feature type="domain" description="Alpha-L-rhamnosidase six-hairpin glycosidase" evidence="6">
    <location>
        <begin position="421"/>
        <end position="775"/>
    </location>
</feature>
<dbReference type="Gene3D" id="2.60.420.10">
    <property type="entry name" value="Maltose phosphorylase, domain 3"/>
    <property type="match status" value="1"/>
</dbReference>
<dbReference type="PIRSF" id="PIRSF010631">
    <property type="entry name" value="A-rhamnsds"/>
    <property type="match status" value="1"/>
</dbReference>
<sequence>MTTTEHEVLVHAVRIGWTDDTFTPVPCPSLSWKTTTALPSWMQAAAEVAVSRQGVTTTVRIVGPDAVHVPWPFPPLEPRETVRVRVRVHGHDGSSSPWSADAEITAGFLLPGHWQARFIGSGSEAPHLLRADFDVRGAVRRALLHSTAFGAYDIHVNGAAVDDAELKPGWTSYQWRVHLDAADVTTHIRPGRNTLGIALTGGWYTERFGFRDAARRFYQGAPAAAAQLTLEYEDGTTETVLTDERWRWSPGPVVSASLYQGEHYDARLRMPGWSGPSFDDSAWAPVRLVAVPDVTPTPRALPPVRVVERRSVERVLTTPSGKTVLDFGQNLVGRVRIRVSGERGHVVTLLHAEVLEHGELGTRPLRNAAATDHYVLSGEGEETWEPRWTFHGFRYVQVDNWPGTLTPDQVSAAVVHTDMPRTGGFTTSHALLQRFHDNVVWGMRGNFLSVPTDCPQRDERLGWAGDLQVFAPTATFLYDCGAFLRSWLDDVMHEQQAANGVVPMVVPAVIPQVPGLFQPVAAWGDAITVVPSVLWERFADRDILQRCFRGMAAWVDVVESRTGGSGTKDTLLWEEGLQFGDWLDPDAPPERPGDAKADAGIVATAYFFRSADLTAKTAALLGRDADARRYADLAERIAQAFRNAYVTPRGRMMSDAPTAYALTIVFGLVDGAQRQALGDRLRDLVRAAGYRISTGFVGTPIICEALSSTGHADAASRLLTQTECPSWLYPVTMGATTVWERWDSMLEDGSINPGQMTSFNHYALGAVADWLHTHVAGLSPLEPAYRVIRIAPTVLNDLDDASAWHETPYGRASAGWRREGPKVHIHAQVPPNTSAVVELPSGDRFMVGSGTHMWVEDHPKPAPSRSRLTLSSSLATIIDDQQAYQAVLGAIAGIDATRADTFRRTTRWKSGRELREPLDKAPVEVLTAVEQALAGLPIGDAKD</sequence>
<name>A0A5N8WJH3_9ACTN</name>
<feature type="domain" description="Alpha-L-rhamnosidase C-terminal" evidence="7">
    <location>
        <begin position="777"/>
        <end position="844"/>
    </location>
</feature>
<dbReference type="Pfam" id="PF05592">
    <property type="entry name" value="Bac_rhamnosid"/>
    <property type="match status" value="1"/>
</dbReference>
<dbReference type="GO" id="GO:0005975">
    <property type="term" value="P:carbohydrate metabolic process"/>
    <property type="evidence" value="ECO:0007669"/>
    <property type="project" value="InterPro"/>
</dbReference>
<dbReference type="Pfam" id="PF17389">
    <property type="entry name" value="Bac_rhamnosid6H"/>
    <property type="match status" value="1"/>
</dbReference>
<dbReference type="InterPro" id="IPR008902">
    <property type="entry name" value="Rhamnosid_concanavalin"/>
</dbReference>
<dbReference type="Pfam" id="PF08531">
    <property type="entry name" value="Bac_rhamnosid_N"/>
    <property type="match status" value="1"/>
</dbReference>
<keyword evidence="3" id="KW-0378">Hydrolase</keyword>
<dbReference type="InterPro" id="IPR016007">
    <property type="entry name" value="Alpha_rhamnosid"/>
</dbReference>
<dbReference type="InterPro" id="IPR035398">
    <property type="entry name" value="Bac_rhamnosid_C"/>
</dbReference>
<feature type="domain" description="Bacterial alpha-L-rhamnosidase N-terminal" evidence="5">
    <location>
        <begin position="138"/>
        <end position="308"/>
    </location>
</feature>
<dbReference type="Gene3D" id="2.60.40.10">
    <property type="entry name" value="Immunoglobulins"/>
    <property type="match status" value="1"/>
</dbReference>
<dbReference type="Proteomes" id="UP000373149">
    <property type="component" value="Unassembled WGS sequence"/>
</dbReference>
<dbReference type="Pfam" id="PF17390">
    <property type="entry name" value="Bac_rhamnosid_C"/>
    <property type="match status" value="1"/>
</dbReference>
<evidence type="ECO:0000259" key="7">
    <source>
        <dbReference type="Pfam" id="PF17390"/>
    </source>
</evidence>
<dbReference type="PANTHER" id="PTHR33307:SF6">
    <property type="entry name" value="ALPHA-RHAMNOSIDASE (EUROFUNG)-RELATED"/>
    <property type="match status" value="1"/>
</dbReference>
<evidence type="ECO:0000256" key="1">
    <source>
        <dbReference type="ARBA" id="ARBA00001445"/>
    </source>
</evidence>
<gene>
    <name evidence="8" type="ORF">FPZ41_01720</name>
</gene>
<proteinExistence type="predicted"/>
<evidence type="ECO:0000256" key="3">
    <source>
        <dbReference type="ARBA" id="ARBA00022801"/>
    </source>
</evidence>
<dbReference type="SUPFAM" id="SSF48208">
    <property type="entry name" value="Six-hairpin glycosidases"/>
    <property type="match status" value="1"/>
</dbReference>
<dbReference type="EMBL" id="VMNX01000002">
    <property type="protein sequence ID" value="MPY47377.1"/>
    <property type="molecule type" value="Genomic_DNA"/>
</dbReference>
<dbReference type="Gene3D" id="2.60.120.260">
    <property type="entry name" value="Galactose-binding domain-like"/>
    <property type="match status" value="2"/>
</dbReference>
<evidence type="ECO:0000259" key="4">
    <source>
        <dbReference type="Pfam" id="PF05592"/>
    </source>
</evidence>
<keyword evidence="9" id="KW-1185">Reference proteome</keyword>
<accession>A0A5N8WJH3</accession>
<reference evidence="8 9" key="1">
    <citation type="submission" date="2019-09" db="EMBL/GenBank/DDBJ databases">
        <authorList>
            <person name="Duangmal K."/>
            <person name="Teo W.F.A."/>
            <person name="Lipun K."/>
        </authorList>
    </citation>
    <scope>NUCLEOTIDE SEQUENCE [LARGE SCALE GENOMIC DNA]</scope>
    <source>
        <strain evidence="8 9">K1PN6</strain>
    </source>
</reference>
<evidence type="ECO:0000259" key="6">
    <source>
        <dbReference type="Pfam" id="PF17389"/>
    </source>
</evidence>
<dbReference type="PANTHER" id="PTHR33307">
    <property type="entry name" value="ALPHA-RHAMNOSIDASE (EUROFUNG)"/>
    <property type="match status" value="1"/>
</dbReference>